<sequence>MTMDLLYSIDRDLLFFFNSDDQHQHPLPFLKQKEQKQLGKLIKKVHHSITKLQRRTPDISSAATSRFYQQKQTKQLYIKLDALKTQYQAAMEHLQIRPLETDRERYEQLQVIHGLSGRLDRSSQVYEELHHLHRALIQVRQEWKLDQIQDIVSTLATTSPHDDDDETTLTDQHNHLWYASIDNTTENKRNIPMGLAGAVKNWLRQIGNRGKKETSTDVPPSHHKLRSRHHQHLVCRRPQQHIRQVIEDFQGVFEENARQNHDRMYRLYAPLFHPEIVDPLLAEDIQRLCLEISTAPPPSLASLHQPSSPSSGTTMPSFLTGVDEMQFWVPTQGRTDGSVCLGLLSEYLLQVGQRYYTSWINDIEKAQQQHTVPFQIATETLAQMYRALQIEQGYATLLRLCTQLEPSLP</sequence>
<protein>
    <submittedName>
        <fullName evidence="2">Uncharacterized protein</fullName>
    </submittedName>
</protein>
<evidence type="ECO:0000313" key="2">
    <source>
        <dbReference type="EMBL" id="SAM07501.1"/>
    </source>
</evidence>
<dbReference type="EMBL" id="LT554760">
    <property type="protein sequence ID" value="SAM07501.1"/>
    <property type="molecule type" value="Genomic_DNA"/>
</dbReference>
<dbReference type="AlphaFoldDB" id="A0A163MQ86"/>
<keyword evidence="3" id="KW-1185">Reference proteome</keyword>
<accession>A0A163MQ86</accession>
<dbReference type="OrthoDB" id="2357632at2759"/>
<feature type="compositionally biased region" description="Basic residues" evidence="1">
    <location>
        <begin position="221"/>
        <end position="233"/>
    </location>
</feature>
<name>A0A163MQ86_ABSGL</name>
<gene>
    <name evidence="2" type="primary">ABSGL_13144.1 scaffold 13659</name>
</gene>
<organism evidence="2">
    <name type="scientific">Absidia glauca</name>
    <name type="common">Pin mould</name>
    <dbReference type="NCBI Taxonomy" id="4829"/>
    <lineage>
        <taxon>Eukaryota</taxon>
        <taxon>Fungi</taxon>
        <taxon>Fungi incertae sedis</taxon>
        <taxon>Mucoromycota</taxon>
        <taxon>Mucoromycotina</taxon>
        <taxon>Mucoromycetes</taxon>
        <taxon>Mucorales</taxon>
        <taxon>Cunninghamellaceae</taxon>
        <taxon>Absidia</taxon>
    </lineage>
</organism>
<dbReference type="Proteomes" id="UP000078561">
    <property type="component" value="Unassembled WGS sequence"/>
</dbReference>
<feature type="region of interest" description="Disordered" evidence="1">
    <location>
        <begin position="210"/>
        <end position="233"/>
    </location>
</feature>
<evidence type="ECO:0000313" key="3">
    <source>
        <dbReference type="Proteomes" id="UP000078561"/>
    </source>
</evidence>
<dbReference type="InParanoid" id="A0A163MQ86"/>
<proteinExistence type="predicted"/>
<reference evidence="2" key="1">
    <citation type="submission" date="2016-04" db="EMBL/GenBank/DDBJ databases">
        <authorList>
            <person name="Evans L.H."/>
            <person name="Alamgir A."/>
            <person name="Owens N."/>
            <person name="Weber N.D."/>
            <person name="Virtaneva K."/>
            <person name="Barbian K."/>
            <person name="Babar A."/>
            <person name="Rosenke K."/>
        </authorList>
    </citation>
    <scope>NUCLEOTIDE SEQUENCE [LARGE SCALE GENOMIC DNA]</scope>
    <source>
        <strain evidence="2">CBS 101.48</strain>
    </source>
</reference>
<evidence type="ECO:0000256" key="1">
    <source>
        <dbReference type="SAM" id="MobiDB-lite"/>
    </source>
</evidence>